<keyword evidence="1" id="KW-1133">Transmembrane helix</keyword>
<feature type="transmembrane region" description="Helical" evidence="1">
    <location>
        <begin position="64"/>
        <end position="86"/>
    </location>
</feature>
<feature type="domain" description="GGDEF" evidence="2">
    <location>
        <begin position="249"/>
        <end position="378"/>
    </location>
</feature>
<dbReference type="InterPro" id="IPR029787">
    <property type="entry name" value="Nucleotide_cyclase"/>
</dbReference>
<dbReference type="GO" id="GO:1902201">
    <property type="term" value="P:negative regulation of bacterial-type flagellum-dependent cell motility"/>
    <property type="evidence" value="ECO:0007669"/>
    <property type="project" value="TreeGrafter"/>
</dbReference>
<accession>A0A7I8DL08</accession>
<reference evidence="3 4" key="1">
    <citation type="submission" date="2020-08" db="EMBL/GenBank/DDBJ databases">
        <title>Draft genome sequencing of an Anaerocolumna strain isolated from anoxic soil subjected to BSD treatment.</title>
        <authorList>
            <person name="Uek A."/>
            <person name="Tonouchi A."/>
        </authorList>
    </citation>
    <scope>NUCLEOTIDE SEQUENCE [LARGE SCALE GENOMIC DNA]</scope>
    <source>
        <strain evidence="3 4">CTTW</strain>
    </source>
</reference>
<proteinExistence type="predicted"/>
<evidence type="ECO:0000259" key="2">
    <source>
        <dbReference type="PROSITE" id="PS50887"/>
    </source>
</evidence>
<dbReference type="PROSITE" id="PS50887">
    <property type="entry name" value="GGDEF"/>
    <property type="match status" value="1"/>
</dbReference>
<dbReference type="SUPFAM" id="SSF55073">
    <property type="entry name" value="Nucleotide cyclase"/>
    <property type="match status" value="1"/>
</dbReference>
<gene>
    <name evidence="3" type="ORF">bsdcttw_21690</name>
</gene>
<dbReference type="AlphaFoldDB" id="A0A7I8DL08"/>
<feature type="transmembrane region" description="Helical" evidence="1">
    <location>
        <begin position="28"/>
        <end position="52"/>
    </location>
</feature>
<dbReference type="PANTHER" id="PTHR45138:SF9">
    <property type="entry name" value="DIGUANYLATE CYCLASE DGCM-RELATED"/>
    <property type="match status" value="1"/>
</dbReference>
<feature type="transmembrane region" description="Helical" evidence="1">
    <location>
        <begin position="176"/>
        <end position="197"/>
    </location>
</feature>
<dbReference type="CDD" id="cd01949">
    <property type="entry name" value="GGDEF"/>
    <property type="match status" value="1"/>
</dbReference>
<dbReference type="SMART" id="SM00267">
    <property type="entry name" value="GGDEF"/>
    <property type="match status" value="1"/>
</dbReference>
<protein>
    <recommendedName>
        <fullName evidence="2">GGDEF domain-containing protein</fullName>
    </recommendedName>
</protein>
<keyword evidence="1" id="KW-0472">Membrane</keyword>
<dbReference type="InterPro" id="IPR043128">
    <property type="entry name" value="Rev_trsase/Diguanyl_cyclase"/>
</dbReference>
<dbReference type="InterPro" id="IPR050469">
    <property type="entry name" value="Diguanylate_Cyclase"/>
</dbReference>
<dbReference type="RefSeq" id="WP_185259406.1">
    <property type="nucleotide sequence ID" value="NZ_AP023368.1"/>
</dbReference>
<dbReference type="NCBIfam" id="TIGR00254">
    <property type="entry name" value="GGDEF"/>
    <property type="match status" value="1"/>
</dbReference>
<dbReference type="Gene3D" id="3.30.70.270">
    <property type="match status" value="1"/>
</dbReference>
<name>A0A7I8DL08_9FIRM</name>
<dbReference type="EMBL" id="AP023368">
    <property type="protein sequence ID" value="BCJ99128.1"/>
    <property type="molecule type" value="Genomic_DNA"/>
</dbReference>
<dbReference type="GO" id="GO:0043709">
    <property type="term" value="P:cell adhesion involved in single-species biofilm formation"/>
    <property type="evidence" value="ECO:0007669"/>
    <property type="project" value="TreeGrafter"/>
</dbReference>
<dbReference type="GO" id="GO:0005886">
    <property type="term" value="C:plasma membrane"/>
    <property type="evidence" value="ECO:0007669"/>
    <property type="project" value="TreeGrafter"/>
</dbReference>
<feature type="transmembrane region" description="Helical" evidence="1">
    <location>
        <begin position="125"/>
        <end position="155"/>
    </location>
</feature>
<feature type="transmembrane region" description="Helical" evidence="1">
    <location>
        <begin position="98"/>
        <end position="119"/>
    </location>
</feature>
<dbReference type="KEGG" id="acht:bsdcttw_21690"/>
<dbReference type="Pfam" id="PF00990">
    <property type="entry name" value="GGDEF"/>
    <property type="match status" value="1"/>
</dbReference>
<keyword evidence="1" id="KW-0812">Transmembrane</keyword>
<evidence type="ECO:0000313" key="4">
    <source>
        <dbReference type="Proteomes" id="UP000515703"/>
    </source>
</evidence>
<reference evidence="3 4" key="2">
    <citation type="submission" date="2020-08" db="EMBL/GenBank/DDBJ databases">
        <authorList>
            <person name="Ueki A."/>
            <person name="Tonouchi A."/>
        </authorList>
    </citation>
    <scope>NUCLEOTIDE SEQUENCE [LARGE SCALE GENOMIC DNA]</scope>
    <source>
        <strain evidence="3 4">CTTW</strain>
    </source>
</reference>
<organism evidence="3 4">
    <name type="scientific">Anaerocolumna chitinilytica</name>
    <dbReference type="NCBI Taxonomy" id="1727145"/>
    <lineage>
        <taxon>Bacteria</taxon>
        <taxon>Bacillati</taxon>
        <taxon>Bacillota</taxon>
        <taxon>Clostridia</taxon>
        <taxon>Lachnospirales</taxon>
        <taxon>Lachnospiraceae</taxon>
        <taxon>Anaerocolumna</taxon>
    </lineage>
</organism>
<dbReference type="InterPro" id="IPR000160">
    <property type="entry name" value="GGDEF_dom"/>
</dbReference>
<dbReference type="Proteomes" id="UP000515703">
    <property type="component" value="Chromosome"/>
</dbReference>
<dbReference type="GO" id="GO:0052621">
    <property type="term" value="F:diguanylate cyclase activity"/>
    <property type="evidence" value="ECO:0007669"/>
    <property type="project" value="TreeGrafter"/>
</dbReference>
<keyword evidence="4" id="KW-1185">Reference proteome</keyword>
<evidence type="ECO:0000313" key="3">
    <source>
        <dbReference type="EMBL" id="BCJ99128.1"/>
    </source>
</evidence>
<dbReference type="PANTHER" id="PTHR45138">
    <property type="entry name" value="REGULATORY COMPONENTS OF SENSORY TRANSDUCTION SYSTEM"/>
    <property type="match status" value="1"/>
</dbReference>
<sequence>MRKEQQDNSQENDIQREYSKIDKDWLTLHYMISIATVIFALIVECVMSIFIVNSDLLNTTFLKYVIKFIAIPSGVNFICIGAETIIMKSKKISQLTKIYIVSIVYVIICFVLFTVHGAFTSSYYIISGAIILTTVYASFYVTLATAICSIALMSISELFITWDVDKISIFHSILRLSNFLVTLFILLALSIICMIVIRYERKKNLVSIQLEKERILLQERIITDELTGIYNRKALHDALSDMEDYNQHDAFILAIIDIDKFKMINDRYGHQIGDKCLVEFAKVLKENSGKAIPFRYGGDEFCLLFQNADRKEALQTCELIQSKLKYLDADEDLRIEMTASFGLAEYNEDINTSELFVRADQALYQGKVLRGSIKLFQEEGSKNNINI</sequence>
<evidence type="ECO:0000256" key="1">
    <source>
        <dbReference type="SAM" id="Phobius"/>
    </source>
</evidence>